<name>A0AAV9AQ42_ACOGR</name>
<dbReference type="EMBL" id="JAUJYN010000007">
    <property type="protein sequence ID" value="KAK1266016.1"/>
    <property type="molecule type" value="Genomic_DNA"/>
</dbReference>
<protein>
    <recommendedName>
        <fullName evidence="5">Secreted protein</fullName>
    </recommendedName>
</protein>
<proteinExistence type="predicted"/>
<accession>A0AAV9AQ42</accession>
<evidence type="ECO:0000256" key="2">
    <source>
        <dbReference type="SAM" id="SignalP"/>
    </source>
</evidence>
<reference evidence="3" key="2">
    <citation type="submission" date="2023-06" db="EMBL/GenBank/DDBJ databases">
        <authorList>
            <person name="Ma L."/>
            <person name="Liu K.-W."/>
            <person name="Li Z."/>
            <person name="Hsiao Y.-Y."/>
            <person name="Qi Y."/>
            <person name="Fu T."/>
            <person name="Tang G."/>
            <person name="Zhang D."/>
            <person name="Sun W.-H."/>
            <person name="Liu D.-K."/>
            <person name="Li Y."/>
            <person name="Chen G.-Z."/>
            <person name="Liu X.-D."/>
            <person name="Liao X.-Y."/>
            <person name="Jiang Y.-T."/>
            <person name="Yu X."/>
            <person name="Hao Y."/>
            <person name="Huang J."/>
            <person name="Zhao X.-W."/>
            <person name="Ke S."/>
            <person name="Chen Y.-Y."/>
            <person name="Wu W.-L."/>
            <person name="Hsu J.-L."/>
            <person name="Lin Y.-F."/>
            <person name="Huang M.-D."/>
            <person name="Li C.-Y."/>
            <person name="Huang L."/>
            <person name="Wang Z.-W."/>
            <person name="Zhao X."/>
            <person name="Zhong W.-Y."/>
            <person name="Peng D.-H."/>
            <person name="Ahmad S."/>
            <person name="Lan S."/>
            <person name="Zhang J.-S."/>
            <person name="Tsai W.-C."/>
            <person name="Van De Peer Y."/>
            <person name="Liu Z.-J."/>
        </authorList>
    </citation>
    <scope>NUCLEOTIDE SEQUENCE</scope>
    <source>
        <strain evidence="3">SCP</strain>
        <tissue evidence="3">Leaves</tissue>
    </source>
</reference>
<dbReference type="PROSITE" id="PS51257">
    <property type="entry name" value="PROKAR_LIPOPROTEIN"/>
    <property type="match status" value="1"/>
</dbReference>
<feature type="signal peptide" evidence="2">
    <location>
        <begin position="1"/>
        <end position="23"/>
    </location>
</feature>
<keyword evidence="2" id="KW-0732">Signal</keyword>
<feature type="compositionally biased region" description="Basic residues" evidence="1">
    <location>
        <begin position="79"/>
        <end position="88"/>
    </location>
</feature>
<evidence type="ECO:0008006" key="5">
    <source>
        <dbReference type="Google" id="ProtNLM"/>
    </source>
</evidence>
<feature type="region of interest" description="Disordered" evidence="1">
    <location>
        <begin position="71"/>
        <end position="139"/>
    </location>
</feature>
<gene>
    <name evidence="3" type="ORF">QJS04_geneDACA016688</name>
</gene>
<comment type="caution">
    <text evidence="3">The sequence shown here is derived from an EMBL/GenBank/DDBJ whole genome shotgun (WGS) entry which is preliminary data.</text>
</comment>
<dbReference type="AlphaFoldDB" id="A0AAV9AQ42"/>
<evidence type="ECO:0000313" key="3">
    <source>
        <dbReference type="EMBL" id="KAK1266016.1"/>
    </source>
</evidence>
<reference evidence="3" key="1">
    <citation type="journal article" date="2023" name="Nat. Commun.">
        <title>Diploid and tetraploid genomes of Acorus and the evolution of monocots.</title>
        <authorList>
            <person name="Ma L."/>
            <person name="Liu K.W."/>
            <person name="Li Z."/>
            <person name="Hsiao Y.Y."/>
            <person name="Qi Y."/>
            <person name="Fu T."/>
            <person name="Tang G.D."/>
            <person name="Zhang D."/>
            <person name="Sun W.H."/>
            <person name="Liu D.K."/>
            <person name="Li Y."/>
            <person name="Chen G.Z."/>
            <person name="Liu X.D."/>
            <person name="Liao X.Y."/>
            <person name="Jiang Y.T."/>
            <person name="Yu X."/>
            <person name="Hao Y."/>
            <person name="Huang J."/>
            <person name="Zhao X.W."/>
            <person name="Ke S."/>
            <person name="Chen Y.Y."/>
            <person name="Wu W.L."/>
            <person name="Hsu J.L."/>
            <person name="Lin Y.F."/>
            <person name="Huang M.D."/>
            <person name="Li C.Y."/>
            <person name="Huang L."/>
            <person name="Wang Z.W."/>
            <person name="Zhao X."/>
            <person name="Zhong W.Y."/>
            <person name="Peng D.H."/>
            <person name="Ahmad S."/>
            <person name="Lan S."/>
            <person name="Zhang J.S."/>
            <person name="Tsai W.C."/>
            <person name="Van de Peer Y."/>
            <person name="Liu Z.J."/>
        </authorList>
    </citation>
    <scope>NUCLEOTIDE SEQUENCE</scope>
    <source>
        <strain evidence="3">SCP</strain>
    </source>
</reference>
<evidence type="ECO:0000313" key="4">
    <source>
        <dbReference type="Proteomes" id="UP001179952"/>
    </source>
</evidence>
<feature type="chain" id="PRO_5043754056" description="Secreted protein" evidence="2">
    <location>
        <begin position="24"/>
        <end position="161"/>
    </location>
</feature>
<sequence length="161" mass="18051">MNRYNTPKLILFIYFCYIHFSVSCFCEPKSDPNYSCPFKSHQPNKPLLDGQDQWTLYESILCKTPYIYRTLQNPQQQNHNRKKKKKKTSNPNRARQSKADHGEGARIARTCGEGEGADAEGREAGQGGAAAREGLQANAVRPSLRQCRTICGEMGLLGPAD</sequence>
<dbReference type="Proteomes" id="UP001179952">
    <property type="component" value="Unassembled WGS sequence"/>
</dbReference>
<evidence type="ECO:0000256" key="1">
    <source>
        <dbReference type="SAM" id="MobiDB-lite"/>
    </source>
</evidence>
<feature type="compositionally biased region" description="Basic and acidic residues" evidence="1">
    <location>
        <begin position="97"/>
        <end position="106"/>
    </location>
</feature>
<organism evidence="3 4">
    <name type="scientific">Acorus gramineus</name>
    <name type="common">Dwarf sweet flag</name>
    <dbReference type="NCBI Taxonomy" id="55184"/>
    <lineage>
        <taxon>Eukaryota</taxon>
        <taxon>Viridiplantae</taxon>
        <taxon>Streptophyta</taxon>
        <taxon>Embryophyta</taxon>
        <taxon>Tracheophyta</taxon>
        <taxon>Spermatophyta</taxon>
        <taxon>Magnoliopsida</taxon>
        <taxon>Liliopsida</taxon>
        <taxon>Acoraceae</taxon>
        <taxon>Acorus</taxon>
    </lineage>
</organism>
<keyword evidence="4" id="KW-1185">Reference proteome</keyword>